<sequence>MKKFVVLTLVLMLFAASSYAIDFAPTPMVISAPGAIQYNFDGSELEIPVQLTGTPASAMLLVYTKDMGPSISHVLNGYLGWHYVNKIDTCIYAGEPSNYDIGNNTIKWNGMDNDGNKVDAGEYTYYIWGYDNITFKIPMTRSIHPKPWGKLAVVSHDEDGSPKNNPYIIQSSGARHKLDAIPGAQENKKWIIGGDPEDSSLLETCMTYGATDAGETGIYPKNHSYFFKGGNDGNNNFRCYAWTWVPNGDAEKRTDWGEDGEFSYSIMTGEG</sequence>
<dbReference type="EMBL" id="BARV01018212">
    <property type="protein sequence ID" value="GAI31552.1"/>
    <property type="molecule type" value="Genomic_DNA"/>
</dbReference>
<protein>
    <submittedName>
        <fullName evidence="1">Uncharacterized protein</fullName>
    </submittedName>
</protein>
<reference evidence="1" key="1">
    <citation type="journal article" date="2014" name="Front. Microbiol.">
        <title>High frequency of phylogenetically diverse reductive dehalogenase-homologous genes in deep subseafloor sedimentary metagenomes.</title>
        <authorList>
            <person name="Kawai M."/>
            <person name="Futagami T."/>
            <person name="Toyoda A."/>
            <person name="Takaki Y."/>
            <person name="Nishi S."/>
            <person name="Hori S."/>
            <person name="Arai W."/>
            <person name="Tsubouchi T."/>
            <person name="Morono Y."/>
            <person name="Uchiyama I."/>
            <person name="Ito T."/>
            <person name="Fujiyama A."/>
            <person name="Inagaki F."/>
            <person name="Takami H."/>
        </authorList>
    </citation>
    <scope>NUCLEOTIDE SEQUENCE</scope>
    <source>
        <strain evidence="1">Expedition CK06-06</strain>
    </source>
</reference>
<feature type="non-terminal residue" evidence="1">
    <location>
        <position position="271"/>
    </location>
</feature>
<dbReference type="Gene3D" id="2.60.40.4070">
    <property type="match status" value="1"/>
</dbReference>
<name>X1MIU1_9ZZZZ</name>
<gene>
    <name evidence="1" type="ORF">S06H3_30858</name>
</gene>
<accession>X1MIU1</accession>
<proteinExistence type="predicted"/>
<dbReference type="AlphaFoldDB" id="X1MIU1"/>
<evidence type="ECO:0000313" key="1">
    <source>
        <dbReference type="EMBL" id="GAI31552.1"/>
    </source>
</evidence>
<comment type="caution">
    <text evidence="1">The sequence shown here is derived from an EMBL/GenBank/DDBJ whole genome shotgun (WGS) entry which is preliminary data.</text>
</comment>
<organism evidence="1">
    <name type="scientific">marine sediment metagenome</name>
    <dbReference type="NCBI Taxonomy" id="412755"/>
    <lineage>
        <taxon>unclassified sequences</taxon>
        <taxon>metagenomes</taxon>
        <taxon>ecological metagenomes</taxon>
    </lineage>
</organism>